<accession>A0A1M5MTW6</accession>
<dbReference type="InterPro" id="IPR036689">
    <property type="entry name" value="ESAT-6-like_sf"/>
</dbReference>
<organism evidence="1 2">
    <name type="scientific">Streptoalloteichus hindustanus</name>
    <dbReference type="NCBI Taxonomy" id="2017"/>
    <lineage>
        <taxon>Bacteria</taxon>
        <taxon>Bacillati</taxon>
        <taxon>Actinomycetota</taxon>
        <taxon>Actinomycetes</taxon>
        <taxon>Pseudonocardiales</taxon>
        <taxon>Pseudonocardiaceae</taxon>
        <taxon>Streptoalloteichus</taxon>
    </lineage>
</organism>
<dbReference type="OrthoDB" id="4763957at2"/>
<reference evidence="1 2" key="1">
    <citation type="submission" date="2016-11" db="EMBL/GenBank/DDBJ databases">
        <authorList>
            <person name="Jaros S."/>
            <person name="Januszkiewicz K."/>
            <person name="Wedrychowicz H."/>
        </authorList>
    </citation>
    <scope>NUCLEOTIDE SEQUENCE [LARGE SCALE GENOMIC DNA]</scope>
    <source>
        <strain evidence="1 2">DSM 44523</strain>
    </source>
</reference>
<dbReference type="STRING" id="2017.SAMN05444320_11432"/>
<name>A0A1M5MTW6_STRHI</name>
<dbReference type="Gene3D" id="1.10.287.1060">
    <property type="entry name" value="ESAT-6-like"/>
    <property type="match status" value="1"/>
</dbReference>
<dbReference type="SUPFAM" id="SSF140453">
    <property type="entry name" value="EsxAB dimer-like"/>
    <property type="match status" value="1"/>
</dbReference>
<dbReference type="AlphaFoldDB" id="A0A1M5MTW6"/>
<evidence type="ECO:0000313" key="1">
    <source>
        <dbReference type="EMBL" id="SHG80233.1"/>
    </source>
</evidence>
<sequence>MVVEVTDENQWRGSGLFEAYHGLVQSITQDAESETVQVLDITFNAIGAAAMTVKFAVDPIGTLLAAGVGWLIEHVSFLREPLDALMGDPDEIQQNTEALKNQAKEVRAVADDHKRAMASFDGWTGQSADAFRATMNKYGEELDSLAETVEGTAKVAAVTGVLVVVLRDIVRDIIAEVIAQLIKGALIALAAAAFTFGASIAGFIGFAVGKCAAVAADIASRIARLTAAFGRQGGRLAKLGESMGKLRTGFERFDNVADVGEVGHEMAKAGDAYKNAP</sequence>
<dbReference type="Proteomes" id="UP000184501">
    <property type="component" value="Unassembled WGS sequence"/>
</dbReference>
<gene>
    <name evidence="1" type="ORF">SAMN05444320_11432</name>
</gene>
<dbReference type="RefSeq" id="WP_073489328.1">
    <property type="nucleotide sequence ID" value="NZ_FQVN01000014.1"/>
</dbReference>
<dbReference type="InterPro" id="IPR010310">
    <property type="entry name" value="T7SS_ESAT-6-like"/>
</dbReference>
<evidence type="ECO:0000313" key="2">
    <source>
        <dbReference type="Proteomes" id="UP000184501"/>
    </source>
</evidence>
<protein>
    <submittedName>
        <fullName evidence="1">Proteins of 100 residues with WXG</fullName>
    </submittedName>
</protein>
<keyword evidence="2" id="KW-1185">Reference proteome</keyword>
<dbReference type="Pfam" id="PF06013">
    <property type="entry name" value="WXG100"/>
    <property type="match status" value="1"/>
</dbReference>
<proteinExistence type="predicted"/>
<dbReference type="EMBL" id="FQVN01000014">
    <property type="protein sequence ID" value="SHG80233.1"/>
    <property type="molecule type" value="Genomic_DNA"/>
</dbReference>